<dbReference type="Proteomes" id="UP000050833">
    <property type="component" value="Unassembled WGS sequence"/>
</dbReference>
<dbReference type="EMBL" id="LLKB01000005">
    <property type="protein sequence ID" value="KQC85580.1"/>
    <property type="molecule type" value="Genomic_DNA"/>
</dbReference>
<dbReference type="GO" id="GO:0051607">
    <property type="term" value="P:defense response to virus"/>
    <property type="evidence" value="ECO:0007669"/>
    <property type="project" value="UniProtKB-KW"/>
</dbReference>
<sequence>MAENAVKRLERNKNGNLILTTSKIRNILSMISTIYNEVIHHPADKLNEDMVERLKYLKMRFAYEAGREKAVKNLIEVAKIFEIIDWVGNDKQRCILFCKYIESIVAYHKFNGGRD</sequence>
<keyword evidence="4" id="KW-0694">RNA-binding</keyword>
<evidence type="ECO:0000313" key="8">
    <source>
        <dbReference type="Proteomes" id="UP000050833"/>
    </source>
</evidence>
<evidence type="ECO:0000256" key="2">
    <source>
        <dbReference type="ARBA" id="ARBA00006896"/>
    </source>
</evidence>
<evidence type="ECO:0000256" key="1">
    <source>
        <dbReference type="ARBA" id="ARBA00003640"/>
    </source>
</evidence>
<dbReference type="Pfam" id="PF03750">
    <property type="entry name" value="Csm2_III-A"/>
    <property type="match status" value="1"/>
</dbReference>
<protein>
    <recommendedName>
        <fullName evidence="3">CRISPR system Cms protein Csm2</fullName>
    </recommendedName>
    <alternativeName>
        <fullName evidence="6">CRISPR type III A-associated protein Csm2</fullName>
    </alternativeName>
</protein>
<reference evidence="7 8" key="1">
    <citation type="submission" date="2015-10" db="EMBL/GenBank/DDBJ databases">
        <title>Butyribacter intestini gen. nov., sp. nov., a butyric acid-producing bacterium of the family Lachnospiraceae isolated from the human faeces.</title>
        <authorList>
            <person name="Zou Y."/>
            <person name="Xue W."/>
            <person name="Luo G."/>
            <person name="Lv M."/>
        </authorList>
    </citation>
    <scope>NUCLEOTIDE SEQUENCE [LARGE SCALE GENOMIC DNA]</scope>
    <source>
        <strain evidence="7 8">TF01-11</strain>
    </source>
</reference>
<proteinExistence type="inferred from homology"/>
<evidence type="ECO:0000256" key="5">
    <source>
        <dbReference type="ARBA" id="ARBA00023118"/>
    </source>
</evidence>
<keyword evidence="5" id="KW-0051">Antiviral defense</keyword>
<name>A0AAW3JT45_9FIRM</name>
<comment type="caution">
    <text evidence="7">The sequence shown here is derived from an EMBL/GenBank/DDBJ whole genome shotgun (WGS) entry which is preliminary data.</text>
</comment>
<evidence type="ECO:0000256" key="3">
    <source>
        <dbReference type="ARBA" id="ARBA00016118"/>
    </source>
</evidence>
<accession>A0AAW3JT45</accession>
<gene>
    <name evidence="7" type="ORF">APZ18_07665</name>
</gene>
<evidence type="ECO:0000256" key="6">
    <source>
        <dbReference type="ARBA" id="ARBA00031723"/>
    </source>
</evidence>
<dbReference type="AlphaFoldDB" id="A0AAW3JT45"/>
<comment type="function">
    <text evidence="1">This subunit may be involved in monitoring complementarity of crRNA and target RNA.</text>
</comment>
<evidence type="ECO:0000313" key="7">
    <source>
        <dbReference type="EMBL" id="KQC85580.1"/>
    </source>
</evidence>
<dbReference type="NCBIfam" id="TIGR01870">
    <property type="entry name" value="cas_TM1810_Csm2"/>
    <property type="match status" value="1"/>
</dbReference>
<keyword evidence="8" id="KW-1185">Reference proteome</keyword>
<dbReference type="GO" id="GO:0003723">
    <property type="term" value="F:RNA binding"/>
    <property type="evidence" value="ECO:0007669"/>
    <property type="project" value="UniProtKB-KW"/>
</dbReference>
<comment type="similarity">
    <text evidence="2">Belongs to the CRISPR-associated Csm2 family.</text>
</comment>
<organism evidence="7 8">
    <name type="scientific">Butyribacter intestini</name>
    <dbReference type="NCBI Taxonomy" id="1703332"/>
    <lineage>
        <taxon>Bacteria</taxon>
        <taxon>Bacillati</taxon>
        <taxon>Bacillota</taxon>
        <taxon>Clostridia</taxon>
        <taxon>Lachnospirales</taxon>
        <taxon>Lachnospiraceae</taxon>
        <taxon>Butyribacter</taxon>
    </lineage>
</organism>
<dbReference type="CDD" id="cd09647">
    <property type="entry name" value="Csm2_III-A"/>
    <property type="match status" value="1"/>
</dbReference>
<dbReference type="InterPro" id="IPR010149">
    <property type="entry name" value="CRISPR-assoc_prot_Csm2_III-A"/>
</dbReference>
<evidence type="ECO:0000256" key="4">
    <source>
        <dbReference type="ARBA" id="ARBA00022884"/>
    </source>
</evidence>